<gene>
    <name evidence="2" type="ORF">PR001_g14674</name>
</gene>
<dbReference type="Proteomes" id="UP000429607">
    <property type="component" value="Unassembled WGS sequence"/>
</dbReference>
<reference evidence="2 3" key="1">
    <citation type="submission" date="2018-09" db="EMBL/GenBank/DDBJ databases">
        <title>Genomic investigation of the strawberry pathogen Phytophthora fragariae indicates pathogenicity is determined by transcriptional variation in three key races.</title>
        <authorList>
            <person name="Adams T.M."/>
            <person name="Armitage A.D."/>
            <person name="Sobczyk M.K."/>
            <person name="Bates H.J."/>
            <person name="Dunwell J.M."/>
            <person name="Nellist C.F."/>
            <person name="Harrison R.J."/>
        </authorList>
    </citation>
    <scope>NUCLEOTIDE SEQUENCE [LARGE SCALE GENOMIC DNA]</scope>
    <source>
        <strain evidence="2 3">SCRP249</strain>
    </source>
</reference>
<evidence type="ECO:0000313" key="3">
    <source>
        <dbReference type="Proteomes" id="UP000429607"/>
    </source>
</evidence>
<dbReference type="EMBL" id="QXFV01001064">
    <property type="protein sequence ID" value="KAE9016360.1"/>
    <property type="molecule type" value="Genomic_DNA"/>
</dbReference>
<feature type="region of interest" description="Disordered" evidence="1">
    <location>
        <begin position="136"/>
        <end position="178"/>
    </location>
</feature>
<organism evidence="2 3">
    <name type="scientific">Phytophthora rubi</name>
    <dbReference type="NCBI Taxonomy" id="129364"/>
    <lineage>
        <taxon>Eukaryota</taxon>
        <taxon>Sar</taxon>
        <taxon>Stramenopiles</taxon>
        <taxon>Oomycota</taxon>
        <taxon>Peronosporomycetes</taxon>
        <taxon>Peronosporales</taxon>
        <taxon>Peronosporaceae</taxon>
        <taxon>Phytophthora</taxon>
    </lineage>
</organism>
<accession>A0A6A3LCI7</accession>
<protein>
    <submittedName>
        <fullName evidence="2">Uncharacterized protein</fullName>
    </submittedName>
</protein>
<name>A0A6A3LCI7_9STRA</name>
<feature type="compositionally biased region" description="Low complexity" evidence="1">
    <location>
        <begin position="151"/>
        <end position="164"/>
    </location>
</feature>
<dbReference type="AlphaFoldDB" id="A0A6A3LCI7"/>
<proteinExistence type="predicted"/>
<evidence type="ECO:0000256" key="1">
    <source>
        <dbReference type="SAM" id="MobiDB-lite"/>
    </source>
</evidence>
<comment type="caution">
    <text evidence="2">The sequence shown here is derived from an EMBL/GenBank/DDBJ whole genome shotgun (WGS) entry which is preliminary data.</text>
</comment>
<evidence type="ECO:0000313" key="2">
    <source>
        <dbReference type="EMBL" id="KAE9016360.1"/>
    </source>
</evidence>
<sequence length="216" mass="24761">MERDNNTCERVTLTLLYVNQFMGRALAHLLVDSPHRWREFCDAVRVVDYHSPDWQAPSKGSPCAWQRLRRQAQAVSDQQHSPAILPSPGATRRRARRSCRTLFRRQIPWDGDGREPCLRFLAGGNVLRRQLRQMCPPSAHTPLGRPPPAGAPGVRRSTLRARLSPPRPPTPRLKRPKTFPFVGTSVSQYFHSKHTYSWSCKRTSTRVETGQNIYPF</sequence>